<evidence type="ECO:0000259" key="10">
    <source>
        <dbReference type="Pfam" id="PF01431"/>
    </source>
</evidence>
<dbReference type="PROSITE" id="PS51885">
    <property type="entry name" value="NEPRILYSIN"/>
    <property type="match status" value="1"/>
</dbReference>
<keyword evidence="9" id="KW-0472">Membrane</keyword>
<evidence type="ECO:0000256" key="2">
    <source>
        <dbReference type="ARBA" id="ARBA00007357"/>
    </source>
</evidence>
<reference evidence="13" key="1">
    <citation type="submission" date="2017-03" db="EMBL/GenBank/DDBJ databases">
        <authorList>
            <person name="Sharma R."/>
            <person name="Thines M."/>
        </authorList>
    </citation>
    <scope>NUCLEOTIDE SEQUENCE [LARGE SCALE GENOMIC DNA]</scope>
</reference>
<dbReference type="PANTHER" id="PTHR11733">
    <property type="entry name" value="ZINC METALLOPROTEASE FAMILY M13 NEPRILYSIN-RELATED"/>
    <property type="match status" value="1"/>
</dbReference>
<accession>A0A1W5D399</accession>
<dbReference type="InterPro" id="IPR024079">
    <property type="entry name" value="MetalloPept_cat_dom_sf"/>
</dbReference>
<keyword evidence="9" id="KW-1133">Transmembrane helix</keyword>
<proteinExistence type="inferred from homology"/>
<comment type="cofactor">
    <cofactor evidence="1">
        <name>Zn(2+)</name>
        <dbReference type="ChEBI" id="CHEBI:29105"/>
    </cofactor>
</comment>
<feature type="region of interest" description="Disordered" evidence="8">
    <location>
        <begin position="1"/>
        <end position="62"/>
    </location>
</feature>
<feature type="transmembrane region" description="Helical" evidence="9">
    <location>
        <begin position="72"/>
        <end position="102"/>
    </location>
</feature>
<dbReference type="Gene3D" id="3.40.390.10">
    <property type="entry name" value="Collagenase (Catalytic Domain)"/>
    <property type="match status" value="1"/>
</dbReference>
<comment type="similarity">
    <text evidence="2">Belongs to the peptidase M13 family.</text>
</comment>
<evidence type="ECO:0000256" key="1">
    <source>
        <dbReference type="ARBA" id="ARBA00001947"/>
    </source>
</evidence>
<dbReference type="EMBL" id="FWEW01001638">
    <property type="protein sequence ID" value="SLM37490.1"/>
    <property type="molecule type" value="Genomic_DNA"/>
</dbReference>
<dbReference type="GO" id="GO:0004222">
    <property type="term" value="F:metalloendopeptidase activity"/>
    <property type="evidence" value="ECO:0007669"/>
    <property type="project" value="InterPro"/>
</dbReference>
<dbReference type="PANTHER" id="PTHR11733:SF167">
    <property type="entry name" value="FI17812P1-RELATED"/>
    <property type="match status" value="1"/>
</dbReference>
<feature type="domain" description="Peptidase M13 N-terminal" evidence="11">
    <location>
        <begin position="141"/>
        <end position="574"/>
    </location>
</feature>
<evidence type="ECO:0000313" key="13">
    <source>
        <dbReference type="Proteomes" id="UP000192927"/>
    </source>
</evidence>
<dbReference type="GO" id="GO:0005886">
    <property type="term" value="C:plasma membrane"/>
    <property type="evidence" value="ECO:0007669"/>
    <property type="project" value="TreeGrafter"/>
</dbReference>
<evidence type="ECO:0000256" key="9">
    <source>
        <dbReference type="SAM" id="Phobius"/>
    </source>
</evidence>
<evidence type="ECO:0000256" key="4">
    <source>
        <dbReference type="ARBA" id="ARBA00022723"/>
    </source>
</evidence>
<dbReference type="InterPro" id="IPR018497">
    <property type="entry name" value="Peptidase_M13_C"/>
</dbReference>
<keyword evidence="6" id="KW-0862">Zinc</keyword>
<feature type="compositionally biased region" description="Low complexity" evidence="8">
    <location>
        <begin position="1"/>
        <end position="12"/>
    </location>
</feature>
<name>A0A1W5D399_9LECA</name>
<dbReference type="InterPro" id="IPR008753">
    <property type="entry name" value="Peptidase_M13_N"/>
</dbReference>
<dbReference type="Pfam" id="PF01431">
    <property type="entry name" value="Peptidase_M13"/>
    <property type="match status" value="1"/>
</dbReference>
<protein>
    <submittedName>
        <fullName evidence="12">Peptidase M13, N-terminal domain</fullName>
    </submittedName>
</protein>
<dbReference type="GO" id="GO:0046872">
    <property type="term" value="F:metal ion binding"/>
    <property type="evidence" value="ECO:0007669"/>
    <property type="project" value="UniProtKB-KW"/>
</dbReference>
<evidence type="ECO:0000256" key="3">
    <source>
        <dbReference type="ARBA" id="ARBA00022670"/>
    </source>
</evidence>
<keyword evidence="7" id="KW-0482">Metalloprotease</keyword>
<dbReference type="PRINTS" id="PR00786">
    <property type="entry name" value="NEPRILYSIN"/>
</dbReference>
<keyword evidence="5" id="KW-0378">Hydrolase</keyword>
<dbReference type="GO" id="GO:0016485">
    <property type="term" value="P:protein processing"/>
    <property type="evidence" value="ECO:0007669"/>
    <property type="project" value="TreeGrafter"/>
</dbReference>
<evidence type="ECO:0000259" key="11">
    <source>
        <dbReference type="Pfam" id="PF05649"/>
    </source>
</evidence>
<keyword evidence="3" id="KW-0645">Protease</keyword>
<evidence type="ECO:0000256" key="7">
    <source>
        <dbReference type="ARBA" id="ARBA00023049"/>
    </source>
</evidence>
<dbReference type="SUPFAM" id="SSF55486">
    <property type="entry name" value="Metalloproteases ('zincins'), catalytic domain"/>
    <property type="match status" value="1"/>
</dbReference>
<keyword evidence="4" id="KW-0479">Metal-binding</keyword>
<evidence type="ECO:0000313" key="12">
    <source>
        <dbReference type="EMBL" id="SLM37490.1"/>
    </source>
</evidence>
<dbReference type="AlphaFoldDB" id="A0A1W5D399"/>
<dbReference type="InterPro" id="IPR042089">
    <property type="entry name" value="Peptidase_M13_dom_2"/>
</dbReference>
<sequence length="841" mass="93853">MSSSPGSALGSGSHERILHSKRQAPPEDSEQAPLLVDGAKDDDVEANGAEGGKTTNAPPSKTKRLKACSQHAWYWVSMNLVAVAVACLLVAGVIALCVYFGVMYNKQQAPKPVATCETPECVLAAAELIQSMSPRAHQLDPCTSFDKLVCEGWQERHDLRADQGGAFTGTVMAENTQTMLRHILESPYPTGHENPTLHSTVDEENFNMLKAAYDACMDEERIKKAGARPLIEILRKIEDLFPAMEPHKDTNPFPIMVNQEAKGFTYLGENQLSDVVVFLMRIGVAPLVAFNIDADDKSPDSVAIMLSAPQRPGLPSKEYYKDSSILASYSETIGQVLEGLLREAEHPSSSEHGSQDIFAGSGVPSVFNQDLVKALVEFETQLAEVTPDAEEASDVTKYYNPRTLDETRALLPQLSIPFIISSLARSDYKANRIIVGSPSYLKSVSSILHSTAKETLQAYLVWKTVQALATKVEHEALKPLKRFNNKLQGKDPDATEERWRTCVKEADHSLGWILSRFFVEKAFSDEAQDFGNQIVADIREQYIKKLDAAEWMSKDVRELGIEKVRNIVQKIGFPTKNPSIREPTALRDYYASLNISSSEFFNNAISSAKFQTHHEWNKLGKPTDRDEWILTAPTVNAYYNPVGNEIVFPAGIMQSPVFYHPSIPQYLSYGSFGAVSGHELSHAFDSSGRHYSPNGTFTDWWNNQTVQSFKEKAQCFVDQYHEFTVPGLDDEPLHVNGRLTLGENIADVGGLSASFAAWKQRELDHPAQLLPGFRDYTKEQVFFISYANFWCGKFRKELAVERIYRDPHSPNWARILGTLANSRDFAESFNCPNKEPTCELW</sequence>
<keyword evidence="9" id="KW-0812">Transmembrane</keyword>
<evidence type="ECO:0000256" key="6">
    <source>
        <dbReference type="ARBA" id="ARBA00022833"/>
    </source>
</evidence>
<dbReference type="Proteomes" id="UP000192927">
    <property type="component" value="Unassembled WGS sequence"/>
</dbReference>
<feature type="domain" description="Peptidase M13 C-terminal" evidence="10">
    <location>
        <begin position="636"/>
        <end position="836"/>
    </location>
</feature>
<dbReference type="CDD" id="cd08662">
    <property type="entry name" value="M13"/>
    <property type="match status" value="1"/>
</dbReference>
<keyword evidence="13" id="KW-1185">Reference proteome</keyword>
<dbReference type="Pfam" id="PF05649">
    <property type="entry name" value="Peptidase_M13_N"/>
    <property type="match status" value="1"/>
</dbReference>
<dbReference type="InterPro" id="IPR000718">
    <property type="entry name" value="Peptidase_M13"/>
</dbReference>
<dbReference type="Gene3D" id="1.10.1380.10">
    <property type="entry name" value="Neutral endopeptidase , domain2"/>
    <property type="match status" value="1"/>
</dbReference>
<evidence type="ECO:0000256" key="5">
    <source>
        <dbReference type="ARBA" id="ARBA00022801"/>
    </source>
</evidence>
<organism evidence="12 13">
    <name type="scientific">Lasallia pustulata</name>
    <dbReference type="NCBI Taxonomy" id="136370"/>
    <lineage>
        <taxon>Eukaryota</taxon>
        <taxon>Fungi</taxon>
        <taxon>Dikarya</taxon>
        <taxon>Ascomycota</taxon>
        <taxon>Pezizomycotina</taxon>
        <taxon>Lecanoromycetes</taxon>
        <taxon>OSLEUM clade</taxon>
        <taxon>Umbilicariomycetidae</taxon>
        <taxon>Umbilicariales</taxon>
        <taxon>Umbilicariaceae</taxon>
        <taxon>Lasallia</taxon>
    </lineage>
</organism>
<evidence type="ECO:0000256" key="8">
    <source>
        <dbReference type="SAM" id="MobiDB-lite"/>
    </source>
</evidence>